<reference evidence="1 2" key="1">
    <citation type="journal article" date="2016" name="Mol. Biol. Evol.">
        <title>Comparative Genomics of Early-Diverging Mushroom-Forming Fungi Provides Insights into the Origins of Lignocellulose Decay Capabilities.</title>
        <authorList>
            <person name="Nagy L.G."/>
            <person name="Riley R."/>
            <person name="Tritt A."/>
            <person name="Adam C."/>
            <person name="Daum C."/>
            <person name="Floudas D."/>
            <person name="Sun H."/>
            <person name="Yadav J.S."/>
            <person name="Pangilinan J."/>
            <person name="Larsson K.H."/>
            <person name="Matsuura K."/>
            <person name="Barry K."/>
            <person name="Labutti K."/>
            <person name="Kuo R."/>
            <person name="Ohm R.A."/>
            <person name="Bhattacharya S.S."/>
            <person name="Shirouzu T."/>
            <person name="Yoshinaga Y."/>
            <person name="Martin F.M."/>
            <person name="Grigoriev I.V."/>
            <person name="Hibbett D.S."/>
        </authorList>
    </citation>
    <scope>NUCLEOTIDE SEQUENCE [LARGE SCALE GENOMIC DNA]</scope>
    <source>
        <strain evidence="1 2">CBS 109695</strain>
    </source>
</reference>
<protein>
    <submittedName>
        <fullName evidence="1">Uncharacterized protein</fullName>
    </submittedName>
</protein>
<evidence type="ECO:0000313" key="2">
    <source>
        <dbReference type="Proteomes" id="UP000076532"/>
    </source>
</evidence>
<dbReference type="EMBL" id="KV417491">
    <property type="protein sequence ID" value="KZP30953.1"/>
    <property type="molecule type" value="Genomic_DNA"/>
</dbReference>
<sequence length="67" mass="6916">MSQRRLGSAAGSIHRMTKHISEGACRGPGESLCSICTTQTPVPTASTSTHSAGLPLLGLKSYPSGFK</sequence>
<gene>
    <name evidence="1" type="ORF">FIBSPDRAFT_849984</name>
</gene>
<dbReference type="Proteomes" id="UP000076532">
    <property type="component" value="Unassembled WGS sequence"/>
</dbReference>
<dbReference type="AlphaFoldDB" id="A0A166TT91"/>
<proteinExistence type="predicted"/>
<keyword evidence="2" id="KW-1185">Reference proteome</keyword>
<accession>A0A166TT91</accession>
<organism evidence="1 2">
    <name type="scientific">Athelia psychrophila</name>
    <dbReference type="NCBI Taxonomy" id="1759441"/>
    <lineage>
        <taxon>Eukaryota</taxon>
        <taxon>Fungi</taxon>
        <taxon>Dikarya</taxon>
        <taxon>Basidiomycota</taxon>
        <taxon>Agaricomycotina</taxon>
        <taxon>Agaricomycetes</taxon>
        <taxon>Agaricomycetidae</taxon>
        <taxon>Atheliales</taxon>
        <taxon>Atheliaceae</taxon>
        <taxon>Athelia</taxon>
    </lineage>
</organism>
<evidence type="ECO:0000313" key="1">
    <source>
        <dbReference type="EMBL" id="KZP30953.1"/>
    </source>
</evidence>
<name>A0A166TT91_9AGAM</name>